<dbReference type="OrthoDB" id="4062651at2759"/>
<feature type="domain" description="Protein kinase" evidence="1">
    <location>
        <begin position="99"/>
        <end position="416"/>
    </location>
</feature>
<dbReference type="EMBL" id="JAPZBT010000001">
    <property type="protein sequence ID" value="KAJ5385484.1"/>
    <property type="molecule type" value="Genomic_DNA"/>
</dbReference>
<name>A0A9W9SX48_9EURO</name>
<dbReference type="RefSeq" id="XP_056585260.1">
    <property type="nucleotide sequence ID" value="XM_056721125.1"/>
</dbReference>
<dbReference type="GeneID" id="81460308"/>
<evidence type="ECO:0000313" key="2">
    <source>
        <dbReference type="EMBL" id="KAJ5385484.1"/>
    </source>
</evidence>
<dbReference type="GO" id="GO:0004674">
    <property type="term" value="F:protein serine/threonine kinase activity"/>
    <property type="evidence" value="ECO:0007669"/>
    <property type="project" value="TreeGrafter"/>
</dbReference>
<dbReference type="PROSITE" id="PS50011">
    <property type="entry name" value="PROTEIN_KINASE_DOM"/>
    <property type="match status" value="1"/>
</dbReference>
<protein>
    <recommendedName>
        <fullName evidence="1">Protein kinase domain-containing protein</fullName>
    </recommendedName>
</protein>
<dbReference type="SUPFAM" id="SSF56112">
    <property type="entry name" value="Protein kinase-like (PK-like)"/>
    <property type="match status" value="1"/>
</dbReference>
<dbReference type="PANTHER" id="PTHR44167:SF24">
    <property type="entry name" value="SERINE_THREONINE-PROTEIN KINASE CHK2"/>
    <property type="match status" value="1"/>
</dbReference>
<dbReference type="GO" id="GO:0044773">
    <property type="term" value="P:mitotic DNA damage checkpoint signaling"/>
    <property type="evidence" value="ECO:0007669"/>
    <property type="project" value="TreeGrafter"/>
</dbReference>
<dbReference type="Gene3D" id="1.10.510.10">
    <property type="entry name" value="Transferase(Phosphotransferase) domain 1"/>
    <property type="match status" value="1"/>
</dbReference>
<evidence type="ECO:0000313" key="3">
    <source>
        <dbReference type="Proteomes" id="UP001147752"/>
    </source>
</evidence>
<dbReference type="GO" id="GO:0005634">
    <property type="term" value="C:nucleus"/>
    <property type="evidence" value="ECO:0007669"/>
    <property type="project" value="TreeGrafter"/>
</dbReference>
<keyword evidence="3" id="KW-1185">Reference proteome</keyword>
<gene>
    <name evidence="2" type="ORF">N7517_003395</name>
</gene>
<proteinExistence type="predicted"/>
<dbReference type="InterPro" id="IPR011009">
    <property type="entry name" value="Kinase-like_dom_sf"/>
</dbReference>
<evidence type="ECO:0000259" key="1">
    <source>
        <dbReference type="PROSITE" id="PS50011"/>
    </source>
</evidence>
<comment type="caution">
    <text evidence="2">The sequence shown here is derived from an EMBL/GenBank/DDBJ whole genome shotgun (WGS) entry which is preliminary data.</text>
</comment>
<dbReference type="PANTHER" id="PTHR44167">
    <property type="entry name" value="OVARIAN-SPECIFIC SERINE/THREONINE-PROTEIN KINASE LOK-RELATED"/>
    <property type="match status" value="1"/>
</dbReference>
<dbReference type="Proteomes" id="UP001147752">
    <property type="component" value="Unassembled WGS sequence"/>
</dbReference>
<accession>A0A9W9SX48</accession>
<dbReference type="SMART" id="SM00220">
    <property type="entry name" value="S_TKc"/>
    <property type="match status" value="1"/>
</dbReference>
<organism evidence="2 3">
    <name type="scientific">Penicillium concentricum</name>
    <dbReference type="NCBI Taxonomy" id="293559"/>
    <lineage>
        <taxon>Eukaryota</taxon>
        <taxon>Fungi</taxon>
        <taxon>Dikarya</taxon>
        <taxon>Ascomycota</taxon>
        <taxon>Pezizomycotina</taxon>
        <taxon>Eurotiomycetes</taxon>
        <taxon>Eurotiomycetidae</taxon>
        <taxon>Eurotiales</taxon>
        <taxon>Aspergillaceae</taxon>
        <taxon>Penicillium</taxon>
    </lineage>
</organism>
<dbReference type="AlphaFoldDB" id="A0A9W9SX48"/>
<dbReference type="InterPro" id="IPR000719">
    <property type="entry name" value="Prot_kinase_dom"/>
</dbReference>
<reference evidence="2" key="1">
    <citation type="submission" date="2022-12" db="EMBL/GenBank/DDBJ databases">
        <authorList>
            <person name="Petersen C."/>
        </authorList>
    </citation>
    <scope>NUCLEOTIDE SEQUENCE</scope>
    <source>
        <strain evidence="2">IBT 3081</strain>
    </source>
</reference>
<reference evidence="2" key="2">
    <citation type="journal article" date="2023" name="IMA Fungus">
        <title>Comparative genomic study of the Penicillium genus elucidates a diverse pangenome and 15 lateral gene transfer events.</title>
        <authorList>
            <person name="Petersen C."/>
            <person name="Sorensen T."/>
            <person name="Nielsen M.R."/>
            <person name="Sondergaard T.E."/>
            <person name="Sorensen J.L."/>
            <person name="Fitzpatrick D.A."/>
            <person name="Frisvad J.C."/>
            <person name="Nielsen K.L."/>
        </authorList>
    </citation>
    <scope>NUCLEOTIDE SEQUENCE</scope>
    <source>
        <strain evidence="2">IBT 3081</strain>
    </source>
</reference>
<sequence length="416" mass="47563">MSTVEICSHLYLKHKNYSEDRKNDPSNDAELNKDPEPHIRWLTLIVRDCGCQWWIKIIVIGTLTHFRPPKEFRDRRDEFTQFARSIDYRSLPLLDDTLTQISLIISQGTHNIVRVRQGFEFQDNAYAAIAYKMNYEITEDPKRVFYPVCPSSSLRKIDVNQLQSKSEILGGVSKVLLENQAFVYKEINRPLYIPPWDTQCIMKELEVLTQFQGYPGIVQLAGIVICTNPYKTDPASERPKVVSGFLLEFWDLGSLEQILESGNIGKYFNWRARMVQIGEALIHMHESHRSHLDLKPSNIVMNSKGHAAIIDIGGSCGFTWEWLAPETVEDLLNQRLTSINALPFDMQVRNDCWAYGKVLLAVAEYLAGSVFGYQLMDVARGLTDESPDHRISLVNAIMLLRKMNGGESILNGHWLG</sequence>
<dbReference type="GO" id="GO:0005524">
    <property type="term" value="F:ATP binding"/>
    <property type="evidence" value="ECO:0007669"/>
    <property type="project" value="InterPro"/>
</dbReference>
<dbReference type="Pfam" id="PF00069">
    <property type="entry name" value="Pkinase"/>
    <property type="match status" value="1"/>
</dbReference>